<comment type="caution">
    <text evidence="2">The sequence shown here is derived from an EMBL/GenBank/DDBJ whole genome shotgun (WGS) entry which is preliminary data.</text>
</comment>
<reference evidence="2 3" key="1">
    <citation type="submission" date="2023-09" db="EMBL/GenBank/DDBJ databases">
        <authorList>
            <person name="Rey-Velasco X."/>
        </authorList>
    </citation>
    <scope>NUCLEOTIDE SEQUENCE [LARGE SCALE GENOMIC DNA]</scope>
    <source>
        <strain evidence="2 3">F390</strain>
    </source>
</reference>
<dbReference type="InterPro" id="IPR032710">
    <property type="entry name" value="NTF2-like_dom_sf"/>
</dbReference>
<dbReference type="Gene3D" id="3.10.450.50">
    <property type="match status" value="1"/>
</dbReference>
<sequence length="153" mass="17138">MVMAFTGPVADRLALRELLDSYSNAVMEKDAPSWSACWAEDAFWALPEVPDLEGFSGREAIVAAWVQSMDVYGLDNCTRPMIYVTTPGSIAVDGDVARGTSYTSEIYQDPHTGKELRVRGRYEDEMARIDGRWVFTRRTYRVLHTAHAGEPVT</sequence>
<evidence type="ECO:0000259" key="1">
    <source>
        <dbReference type="Pfam" id="PF13577"/>
    </source>
</evidence>
<dbReference type="Proteomes" id="UP001259803">
    <property type="component" value="Unassembled WGS sequence"/>
</dbReference>
<proteinExistence type="predicted"/>
<gene>
    <name evidence="2" type="ORF">RM533_07290</name>
</gene>
<dbReference type="RefSeq" id="WP_311340564.1">
    <property type="nucleotide sequence ID" value="NZ_JAVRHS010000004.1"/>
</dbReference>
<evidence type="ECO:0000313" key="2">
    <source>
        <dbReference type="EMBL" id="MDT0575988.1"/>
    </source>
</evidence>
<dbReference type="Pfam" id="PF13577">
    <property type="entry name" value="SnoaL_4"/>
    <property type="match status" value="1"/>
</dbReference>
<accession>A0ABU2ZIY8</accession>
<dbReference type="EMBL" id="JAVRHS010000004">
    <property type="protein sequence ID" value="MDT0575988.1"/>
    <property type="molecule type" value="Genomic_DNA"/>
</dbReference>
<dbReference type="InterPro" id="IPR037401">
    <property type="entry name" value="SnoaL-like"/>
</dbReference>
<protein>
    <submittedName>
        <fullName evidence="2">Nuclear transport factor 2 family protein</fullName>
    </submittedName>
</protein>
<dbReference type="SUPFAM" id="SSF54427">
    <property type="entry name" value="NTF2-like"/>
    <property type="match status" value="1"/>
</dbReference>
<evidence type="ECO:0000313" key="3">
    <source>
        <dbReference type="Proteomes" id="UP001259803"/>
    </source>
</evidence>
<organism evidence="2 3">
    <name type="scientific">Croceicoccus esteveae</name>
    <dbReference type="NCBI Taxonomy" id="3075597"/>
    <lineage>
        <taxon>Bacteria</taxon>
        <taxon>Pseudomonadati</taxon>
        <taxon>Pseudomonadota</taxon>
        <taxon>Alphaproteobacteria</taxon>
        <taxon>Sphingomonadales</taxon>
        <taxon>Erythrobacteraceae</taxon>
        <taxon>Croceicoccus</taxon>
    </lineage>
</organism>
<keyword evidence="3" id="KW-1185">Reference proteome</keyword>
<name>A0ABU2ZIY8_9SPHN</name>
<feature type="domain" description="SnoaL-like" evidence="1">
    <location>
        <begin position="9"/>
        <end position="139"/>
    </location>
</feature>